<protein>
    <submittedName>
        <fullName evidence="5">Beta-galactosidase</fullName>
        <ecNumber evidence="5">3.2.1.23</ecNumber>
    </submittedName>
</protein>
<dbReference type="InterPro" id="IPR054746">
    <property type="entry name" value="GLMA-like_second"/>
</dbReference>
<evidence type="ECO:0000259" key="3">
    <source>
        <dbReference type="Pfam" id="PF01301"/>
    </source>
</evidence>
<proteinExistence type="inferred from homology"/>
<name>A0ABV4SDF3_9ACTN</name>
<organism evidence="5 6">
    <name type="scientific">Streptomyces aureus</name>
    <dbReference type="NCBI Taxonomy" id="193461"/>
    <lineage>
        <taxon>Bacteria</taxon>
        <taxon>Bacillati</taxon>
        <taxon>Actinomycetota</taxon>
        <taxon>Actinomycetes</taxon>
        <taxon>Kitasatosporales</taxon>
        <taxon>Streptomycetaceae</taxon>
        <taxon>Streptomyces</taxon>
    </lineage>
</organism>
<dbReference type="InterPro" id="IPR031330">
    <property type="entry name" value="Gly_Hdrlase_35_cat"/>
</dbReference>
<dbReference type="PRINTS" id="PR00742">
    <property type="entry name" value="GLHYDRLASE35"/>
</dbReference>
<dbReference type="RefSeq" id="WP_372561368.1">
    <property type="nucleotide sequence ID" value="NZ_JBGOSP010000002.1"/>
</dbReference>
<dbReference type="SUPFAM" id="SSF51445">
    <property type="entry name" value="(Trans)glycosidases"/>
    <property type="match status" value="1"/>
</dbReference>
<dbReference type="PANTHER" id="PTHR23421">
    <property type="entry name" value="BETA-GALACTOSIDASE RELATED"/>
    <property type="match status" value="1"/>
</dbReference>
<dbReference type="Pfam" id="PF01301">
    <property type="entry name" value="Glyco_hydro_35"/>
    <property type="match status" value="1"/>
</dbReference>
<sequence length="851" mass="90468">MTQQSEPATTTASAPRRRTVLGGLGAGVALAAASGSLNTAAAAGKASSSGDSSPASVTYRDKQILIDGEPAVVLAGEIHYFRLKRADWQSRLDRAKEAGLNAIATYIPWMWHETADGTIDVTGRTRPERDLGAFLDLCRENGFHVIARPGPFTMAELKGEGVPQRVRTDHPEIVPTGWNGDKATTAAVDYLAPAYLKEARRWYDTVMPIIAERLHRKGRPGVIACQLDNEIGMLPWVSNGPILTDRCLRDFNAWLDTTYGKGLAERYPFAGDNAAERDAAIRSPKDGYAAALMHDLGTYMRGVIAEYAGRLRSYAEAGGVRGIPFLINIHGTGGGSAENFPIGVSQLMESYAGKPGMISGADFYLGDLTLGNVTDLYLVNAFMDAVNDSDQPLTALEFDAGHADYGDDLSNETGRGAVGLKTRLCVAQGAKMINYYLFAGGFNPKLDKPVGDGNGRIGITGERHGFAAPVDPEGRPGVSFAPTKETAHAVRGLAAALAPMRAEYDDVVLGFVPDHYLTEYRPPDSDAVQAVVDDVTGTRGFGPRGALSRAMLLGGFRYRSVDLQARDLDPAKQPVLALATGQYLARVVQERLVRYLRSGGRLLLSGQVPGKDMTGASCTVLRDALGLTPGKTLTDANQFWLSATAHGWAAPRAEIRVPKAQLCSASRGETVLREVSTGDGCGFDIPVGKGRAVVITTAYRCDLDFWLSAFKVLGAAPAITHSATDAGVFMLTTKDEHGGRLLHAFNVTSGYAESCTVAEKGKVLFGGERLHLAGASAAMLPLGLAAGGLHIAYATAEITGIADGRVTFRSLGDEAVVAVDGRAQCDGAKSSYEGGRTILRVRRGEFTVRKG</sequence>
<dbReference type="EMBL" id="JBGOSP010000002">
    <property type="protein sequence ID" value="MFA3835351.1"/>
    <property type="molecule type" value="Genomic_DNA"/>
</dbReference>
<dbReference type="EC" id="3.2.1.23" evidence="5"/>
<feature type="domain" description="Glycoside hydrolase 35 catalytic" evidence="3">
    <location>
        <begin position="63"/>
        <end position="232"/>
    </location>
</feature>
<keyword evidence="5" id="KW-0378">Hydrolase</keyword>
<evidence type="ECO:0000313" key="5">
    <source>
        <dbReference type="EMBL" id="MFA3835351.1"/>
    </source>
</evidence>
<gene>
    <name evidence="5" type="ORF">ACEG43_03995</name>
</gene>
<accession>A0ABV4SDF3</accession>
<comment type="similarity">
    <text evidence="1 2">Belongs to the glycosyl hydrolase 35 family.</text>
</comment>
<keyword evidence="5" id="KW-0326">Glycosidase</keyword>
<dbReference type="InterPro" id="IPR001944">
    <property type="entry name" value="Glycoside_Hdrlase_35"/>
</dbReference>
<dbReference type="Gene3D" id="3.20.20.80">
    <property type="entry name" value="Glycosidases"/>
    <property type="match status" value="1"/>
</dbReference>
<dbReference type="InterPro" id="IPR006311">
    <property type="entry name" value="TAT_signal"/>
</dbReference>
<dbReference type="Pfam" id="PF22369">
    <property type="entry name" value="GLMA_2nd"/>
    <property type="match status" value="1"/>
</dbReference>
<reference evidence="5 6" key="1">
    <citation type="submission" date="2024-08" db="EMBL/GenBank/DDBJ databases">
        <title>Genome sequence of Streptomyces aureus CACIA-1.46HGO.</title>
        <authorList>
            <person name="Evangelista-Martinez Z."/>
        </authorList>
    </citation>
    <scope>NUCLEOTIDE SEQUENCE [LARGE SCALE GENOMIC DNA]</scope>
    <source>
        <strain evidence="5 6">CACIA-1.46HGO</strain>
    </source>
</reference>
<keyword evidence="6" id="KW-1185">Reference proteome</keyword>
<dbReference type="InterPro" id="IPR017853">
    <property type="entry name" value="GH"/>
</dbReference>
<dbReference type="GO" id="GO:0004565">
    <property type="term" value="F:beta-galactosidase activity"/>
    <property type="evidence" value="ECO:0007669"/>
    <property type="project" value="UniProtKB-EC"/>
</dbReference>
<feature type="domain" description="GLMA-like second" evidence="4">
    <location>
        <begin position="547"/>
        <end position="630"/>
    </location>
</feature>
<comment type="caution">
    <text evidence="5">The sequence shown here is derived from an EMBL/GenBank/DDBJ whole genome shotgun (WGS) entry which is preliminary data.</text>
</comment>
<evidence type="ECO:0000313" key="6">
    <source>
        <dbReference type="Proteomes" id="UP001571476"/>
    </source>
</evidence>
<dbReference type="Proteomes" id="UP001571476">
    <property type="component" value="Unassembled WGS sequence"/>
</dbReference>
<dbReference type="PROSITE" id="PS51318">
    <property type="entry name" value="TAT"/>
    <property type="match status" value="1"/>
</dbReference>
<evidence type="ECO:0000256" key="2">
    <source>
        <dbReference type="RuleBase" id="RU003679"/>
    </source>
</evidence>
<evidence type="ECO:0000259" key="4">
    <source>
        <dbReference type="Pfam" id="PF22369"/>
    </source>
</evidence>
<evidence type="ECO:0000256" key="1">
    <source>
        <dbReference type="ARBA" id="ARBA00009809"/>
    </source>
</evidence>